<feature type="region of interest" description="Disordered" evidence="1">
    <location>
        <begin position="43"/>
        <end position="62"/>
    </location>
</feature>
<evidence type="ECO:0000313" key="3">
    <source>
        <dbReference type="Proteomes" id="UP000238479"/>
    </source>
</evidence>
<gene>
    <name evidence="2" type="ORF">RchiOBHm_Chr2g0108991</name>
</gene>
<dbReference type="AlphaFoldDB" id="A0A2P6RPD6"/>
<organism evidence="2 3">
    <name type="scientific">Rosa chinensis</name>
    <name type="common">China rose</name>
    <dbReference type="NCBI Taxonomy" id="74649"/>
    <lineage>
        <taxon>Eukaryota</taxon>
        <taxon>Viridiplantae</taxon>
        <taxon>Streptophyta</taxon>
        <taxon>Embryophyta</taxon>
        <taxon>Tracheophyta</taxon>
        <taxon>Spermatophyta</taxon>
        <taxon>Magnoliopsida</taxon>
        <taxon>eudicotyledons</taxon>
        <taxon>Gunneridae</taxon>
        <taxon>Pentapetalae</taxon>
        <taxon>rosids</taxon>
        <taxon>fabids</taxon>
        <taxon>Rosales</taxon>
        <taxon>Rosaceae</taxon>
        <taxon>Rosoideae</taxon>
        <taxon>Rosoideae incertae sedis</taxon>
        <taxon>Rosa</taxon>
    </lineage>
</organism>
<reference evidence="2 3" key="1">
    <citation type="journal article" date="2018" name="Nat. Genet.">
        <title>The Rosa genome provides new insights in the design of modern roses.</title>
        <authorList>
            <person name="Bendahmane M."/>
        </authorList>
    </citation>
    <scope>NUCLEOTIDE SEQUENCE [LARGE SCALE GENOMIC DNA]</scope>
    <source>
        <strain evidence="3">cv. Old Blush</strain>
    </source>
</reference>
<sequence>MDRANQKSKSNSSQVQNAAQDNFVRLVTARFVEHFPAPEPLLEEALEQEGPKKPCSKSAKEL</sequence>
<dbReference type="Gramene" id="PRQ48285">
    <property type="protein sequence ID" value="PRQ48285"/>
    <property type="gene ID" value="RchiOBHm_Chr2g0108991"/>
</dbReference>
<proteinExistence type="predicted"/>
<dbReference type="EMBL" id="PDCK01000040">
    <property type="protein sequence ID" value="PRQ48285.1"/>
    <property type="molecule type" value="Genomic_DNA"/>
</dbReference>
<name>A0A2P6RPD6_ROSCH</name>
<comment type="caution">
    <text evidence="2">The sequence shown here is derived from an EMBL/GenBank/DDBJ whole genome shotgun (WGS) entry which is preliminary data.</text>
</comment>
<evidence type="ECO:0000256" key="1">
    <source>
        <dbReference type="SAM" id="MobiDB-lite"/>
    </source>
</evidence>
<dbReference type="Proteomes" id="UP000238479">
    <property type="component" value="Chromosome 2"/>
</dbReference>
<keyword evidence="3" id="KW-1185">Reference proteome</keyword>
<evidence type="ECO:0000313" key="2">
    <source>
        <dbReference type="EMBL" id="PRQ48285.1"/>
    </source>
</evidence>
<accession>A0A2P6RPD6</accession>
<protein>
    <submittedName>
        <fullName evidence="2">Uncharacterized protein</fullName>
    </submittedName>
</protein>